<sequence>MKLKLNAILLFSLAGLGLATPVTTDEKVLATRGNNTAFDNDASLVAHPPCMPNGDCPRNYGCRNGWCWCLPYHTRDCYGPPPNM</sequence>
<keyword evidence="3" id="KW-1185">Reference proteome</keyword>
<dbReference type="AlphaFoldDB" id="A0A3R7LVY2"/>
<dbReference type="EMBL" id="NIDN02000172">
    <property type="protein sequence ID" value="RLL95032.1"/>
    <property type="molecule type" value="Genomic_DNA"/>
</dbReference>
<dbReference type="OrthoDB" id="4378061at2759"/>
<feature type="chain" id="PRO_5018750949" evidence="1">
    <location>
        <begin position="20"/>
        <end position="84"/>
    </location>
</feature>
<evidence type="ECO:0000313" key="3">
    <source>
        <dbReference type="Proteomes" id="UP000215289"/>
    </source>
</evidence>
<name>A0A3R7LVY2_9EURO</name>
<dbReference type="Proteomes" id="UP000215289">
    <property type="component" value="Unassembled WGS sequence"/>
</dbReference>
<feature type="signal peptide" evidence="1">
    <location>
        <begin position="1"/>
        <end position="19"/>
    </location>
</feature>
<keyword evidence="1" id="KW-0732">Signal</keyword>
<accession>A0A3R7LVY2</accession>
<organism evidence="2 3">
    <name type="scientific">Aspergillus turcosus</name>
    <dbReference type="NCBI Taxonomy" id="1245748"/>
    <lineage>
        <taxon>Eukaryota</taxon>
        <taxon>Fungi</taxon>
        <taxon>Dikarya</taxon>
        <taxon>Ascomycota</taxon>
        <taxon>Pezizomycotina</taxon>
        <taxon>Eurotiomycetes</taxon>
        <taxon>Eurotiomycetidae</taxon>
        <taxon>Eurotiales</taxon>
        <taxon>Aspergillaceae</taxon>
        <taxon>Aspergillus</taxon>
        <taxon>Aspergillus subgen. Fumigati</taxon>
    </lineage>
</organism>
<gene>
    <name evidence="2" type="ORF">CFD26_103058</name>
</gene>
<evidence type="ECO:0000256" key="1">
    <source>
        <dbReference type="SAM" id="SignalP"/>
    </source>
</evidence>
<comment type="caution">
    <text evidence="2">The sequence shown here is derived from an EMBL/GenBank/DDBJ whole genome shotgun (WGS) entry which is preliminary data.</text>
</comment>
<evidence type="ECO:0000313" key="2">
    <source>
        <dbReference type="EMBL" id="RLL95032.1"/>
    </source>
</evidence>
<protein>
    <submittedName>
        <fullName evidence="2">Uncharacterized protein</fullName>
    </submittedName>
</protein>
<reference evidence="2 3" key="1">
    <citation type="submission" date="2018-08" db="EMBL/GenBank/DDBJ databases">
        <title>Draft genome sequences of two Aspergillus turcosus clinical strains isolated from bronchoalveolar lavage fluid: one azole-susceptible and the other azole-resistant.</title>
        <authorList>
            <person name="Parent-Michaud M."/>
            <person name="Dufresne P.J."/>
            <person name="Fournier E."/>
            <person name="Martineau C."/>
            <person name="Moreira S."/>
            <person name="Perkins V."/>
            <person name="De Repentigny L."/>
            <person name="Dufresne S.F."/>
        </authorList>
    </citation>
    <scope>NUCLEOTIDE SEQUENCE [LARGE SCALE GENOMIC DNA]</scope>
    <source>
        <strain evidence="2">HMR AF 1038</strain>
    </source>
</reference>
<proteinExistence type="predicted"/>